<gene>
    <name evidence="2" type="ORF">NBRC116585_01310</name>
</gene>
<dbReference type="Proteomes" id="UP001481413">
    <property type="component" value="Unassembled WGS sequence"/>
</dbReference>
<evidence type="ECO:0000313" key="2">
    <source>
        <dbReference type="EMBL" id="GAA6144014.1"/>
    </source>
</evidence>
<feature type="region of interest" description="Disordered" evidence="1">
    <location>
        <begin position="211"/>
        <end position="233"/>
    </location>
</feature>
<reference evidence="2 3" key="1">
    <citation type="submission" date="2024-04" db="EMBL/GenBank/DDBJ databases">
        <title>Draft genome sequence of Thalassolituus maritimus NBRC 116585.</title>
        <authorList>
            <person name="Miyakawa T."/>
            <person name="Kusuya Y."/>
            <person name="Miura T."/>
        </authorList>
    </citation>
    <scope>NUCLEOTIDE SEQUENCE [LARGE SCALE GENOMIC DNA]</scope>
    <source>
        <strain evidence="2 3">5NW40-0001</strain>
    </source>
</reference>
<accession>A0ABP9ZV71</accession>
<evidence type="ECO:0000313" key="3">
    <source>
        <dbReference type="Proteomes" id="UP001481413"/>
    </source>
</evidence>
<proteinExistence type="predicted"/>
<dbReference type="InterPro" id="IPR034242">
    <property type="entry name" value="MauL"/>
</dbReference>
<protein>
    <submittedName>
        <fullName evidence="2">Methylamine utilization protein</fullName>
    </submittedName>
</protein>
<organism evidence="2 3">
    <name type="scientific">Thalassolituus maritimus</name>
    <dbReference type="NCBI Taxonomy" id="484498"/>
    <lineage>
        <taxon>Bacteria</taxon>
        <taxon>Pseudomonadati</taxon>
        <taxon>Pseudomonadota</taxon>
        <taxon>Gammaproteobacteria</taxon>
        <taxon>Oceanospirillales</taxon>
        <taxon>Oceanospirillaceae</taxon>
        <taxon>Thalassolituus</taxon>
    </lineage>
</organism>
<keyword evidence="3" id="KW-1185">Reference proteome</keyword>
<sequence length="233" mass="25448">MFDTGKCFKITGLTLLLMFVALSPIQAREVVVTVTDMAGQPLEGAVVSLAVGTTEWSPRSMNEAAVMDQVGMQFLPRVLAINTGDYVSFPNSDNVRHHVYSFSEPKVFEIKLYADAPKEPLQFDKPGIVVLGCNIHDGMLGYLYVTEPGYVSGTTDKKGNLRLQTNGHISGARIWHERLSVIETELVELSEKGIAAFESGENTYLVTIDPEVPAPDAAPEKPSPTGFGNTMRR</sequence>
<dbReference type="InterPro" id="IPR008972">
    <property type="entry name" value="Cupredoxin"/>
</dbReference>
<dbReference type="CDD" id="cd04221">
    <property type="entry name" value="MauL"/>
    <property type="match status" value="1"/>
</dbReference>
<dbReference type="SUPFAM" id="SSF49503">
    <property type="entry name" value="Cupredoxins"/>
    <property type="match status" value="1"/>
</dbReference>
<dbReference type="EMBL" id="BAABWH010000001">
    <property type="protein sequence ID" value="GAA6144014.1"/>
    <property type="molecule type" value="Genomic_DNA"/>
</dbReference>
<name>A0ABP9ZV71_9GAMM</name>
<dbReference type="RefSeq" id="WP_353292963.1">
    <property type="nucleotide sequence ID" value="NZ_BAABWH010000001.1"/>
</dbReference>
<evidence type="ECO:0000256" key="1">
    <source>
        <dbReference type="SAM" id="MobiDB-lite"/>
    </source>
</evidence>
<comment type="caution">
    <text evidence="2">The sequence shown here is derived from an EMBL/GenBank/DDBJ whole genome shotgun (WGS) entry which is preliminary data.</text>
</comment>
<dbReference type="Gene3D" id="2.60.40.420">
    <property type="entry name" value="Cupredoxins - blue copper proteins"/>
    <property type="match status" value="1"/>
</dbReference>